<evidence type="ECO:0000256" key="5">
    <source>
        <dbReference type="ARBA" id="ARBA00023136"/>
    </source>
</evidence>
<comment type="subcellular location">
    <subcellularLocation>
        <location evidence="1">Membrane</location>
        <topology evidence="1">Multi-pass membrane protein</topology>
    </subcellularLocation>
</comment>
<evidence type="ECO:0000256" key="4">
    <source>
        <dbReference type="ARBA" id="ARBA00022989"/>
    </source>
</evidence>
<keyword evidence="8" id="KW-1185">Reference proteome</keyword>
<feature type="transmembrane region" description="Helical" evidence="6">
    <location>
        <begin position="125"/>
        <end position="144"/>
    </location>
</feature>
<organism evidence="7 8">
    <name type="scientific">Dorcoceras hygrometricum</name>
    <dbReference type="NCBI Taxonomy" id="472368"/>
    <lineage>
        <taxon>Eukaryota</taxon>
        <taxon>Viridiplantae</taxon>
        <taxon>Streptophyta</taxon>
        <taxon>Embryophyta</taxon>
        <taxon>Tracheophyta</taxon>
        <taxon>Spermatophyta</taxon>
        <taxon>Magnoliopsida</taxon>
        <taxon>eudicotyledons</taxon>
        <taxon>Gunneridae</taxon>
        <taxon>Pentapetalae</taxon>
        <taxon>asterids</taxon>
        <taxon>lamiids</taxon>
        <taxon>Lamiales</taxon>
        <taxon>Gesneriaceae</taxon>
        <taxon>Didymocarpoideae</taxon>
        <taxon>Trichosporeae</taxon>
        <taxon>Loxocarpinae</taxon>
        <taxon>Dorcoceras</taxon>
    </lineage>
</organism>
<gene>
    <name evidence="7" type="ORF">F511_07699</name>
</gene>
<keyword evidence="5 6" id="KW-0472">Membrane</keyword>
<comment type="similarity">
    <text evidence="2">Belongs to the TMEM45 family.</text>
</comment>
<dbReference type="Pfam" id="PF04819">
    <property type="entry name" value="DUF716"/>
    <property type="match status" value="1"/>
</dbReference>
<feature type="transmembrane region" description="Helical" evidence="6">
    <location>
        <begin position="183"/>
        <end position="201"/>
    </location>
</feature>
<protein>
    <submittedName>
        <fullName evidence="7">Uncharacterized protein</fullName>
    </submittedName>
</protein>
<evidence type="ECO:0000313" key="7">
    <source>
        <dbReference type="EMBL" id="KZV47276.1"/>
    </source>
</evidence>
<feature type="transmembrane region" description="Helical" evidence="6">
    <location>
        <begin position="93"/>
        <end position="113"/>
    </location>
</feature>
<dbReference type="Proteomes" id="UP000250235">
    <property type="component" value="Unassembled WGS sequence"/>
</dbReference>
<dbReference type="AlphaFoldDB" id="A0A2Z7CR27"/>
<evidence type="ECO:0000256" key="2">
    <source>
        <dbReference type="ARBA" id="ARBA00006948"/>
    </source>
</evidence>
<dbReference type="PANTHER" id="PTHR46285:SF3">
    <property type="entry name" value="PROTEINASE INHIBITOR I4, SERPIN (DUF716)"/>
    <property type="match status" value="1"/>
</dbReference>
<dbReference type="PANTHER" id="PTHR46285">
    <property type="entry name" value="PROTEINASE INHIBITOR I4, SERPIN (DUF716)-RELATED"/>
    <property type="match status" value="1"/>
</dbReference>
<name>A0A2Z7CR27_9LAMI</name>
<evidence type="ECO:0000313" key="8">
    <source>
        <dbReference type="Proteomes" id="UP000250235"/>
    </source>
</evidence>
<accession>A0A2Z7CR27</accession>
<reference evidence="7 8" key="1">
    <citation type="journal article" date="2015" name="Proc. Natl. Acad. Sci. U.S.A.">
        <title>The resurrection genome of Boea hygrometrica: A blueprint for survival of dehydration.</title>
        <authorList>
            <person name="Xiao L."/>
            <person name="Yang G."/>
            <person name="Zhang L."/>
            <person name="Yang X."/>
            <person name="Zhao S."/>
            <person name="Ji Z."/>
            <person name="Zhou Q."/>
            <person name="Hu M."/>
            <person name="Wang Y."/>
            <person name="Chen M."/>
            <person name="Xu Y."/>
            <person name="Jin H."/>
            <person name="Xiao X."/>
            <person name="Hu G."/>
            <person name="Bao F."/>
            <person name="Hu Y."/>
            <person name="Wan P."/>
            <person name="Li L."/>
            <person name="Deng X."/>
            <person name="Kuang T."/>
            <person name="Xiang C."/>
            <person name="Zhu J.K."/>
            <person name="Oliver M.J."/>
            <person name="He Y."/>
        </authorList>
    </citation>
    <scope>NUCLEOTIDE SEQUENCE [LARGE SCALE GENOMIC DNA]</scope>
    <source>
        <strain evidence="8">cv. XS01</strain>
    </source>
</reference>
<keyword evidence="4 6" id="KW-1133">Transmembrane helix</keyword>
<evidence type="ECO:0000256" key="3">
    <source>
        <dbReference type="ARBA" id="ARBA00022692"/>
    </source>
</evidence>
<dbReference type="GO" id="GO:0016020">
    <property type="term" value="C:membrane"/>
    <property type="evidence" value="ECO:0007669"/>
    <property type="project" value="UniProtKB-SubCell"/>
</dbReference>
<sequence>MLVSIVFASTELFVGRKPIPLDGSISSKNLPHLEHSTISFPFFVSSLFSIILDKIAPPAQHGLVYLLQAAAFSQQVLTLQLHSTDHMGIEGRYHWLLQIVTSVSLITTLLAIGHPKSFLNAFVRAYSVILQGIWLVVIGIMLWTPKLIPRGCYLKSSDIGRDIVSCHGDHALERAKALVTIRFGWYMIGLTIFSMSFYSIMSSISPSRKD</sequence>
<proteinExistence type="inferred from homology"/>
<evidence type="ECO:0000256" key="6">
    <source>
        <dbReference type="SAM" id="Phobius"/>
    </source>
</evidence>
<dbReference type="EMBL" id="KQ995303">
    <property type="protein sequence ID" value="KZV47276.1"/>
    <property type="molecule type" value="Genomic_DNA"/>
</dbReference>
<dbReference type="InterPro" id="IPR006904">
    <property type="entry name" value="DUF716"/>
</dbReference>
<dbReference type="OrthoDB" id="551896at2759"/>
<evidence type="ECO:0000256" key="1">
    <source>
        <dbReference type="ARBA" id="ARBA00004141"/>
    </source>
</evidence>
<keyword evidence="3 6" id="KW-0812">Transmembrane</keyword>